<reference evidence="1 2" key="1">
    <citation type="submission" date="2018-06" db="EMBL/GenBank/DDBJ databases">
        <title>Comparative genomics reveals the genomic features of Rhizophagus irregularis, R. cerebriforme, R. diaphanum and Gigaspora rosea, and their symbiotic lifestyle signature.</title>
        <authorList>
            <person name="Morin E."/>
            <person name="San Clemente H."/>
            <person name="Chen E.C.H."/>
            <person name="De La Providencia I."/>
            <person name="Hainaut M."/>
            <person name="Kuo A."/>
            <person name="Kohler A."/>
            <person name="Murat C."/>
            <person name="Tang N."/>
            <person name="Roy S."/>
            <person name="Loubradou J."/>
            <person name="Henrissat B."/>
            <person name="Grigoriev I.V."/>
            <person name="Corradi N."/>
            <person name="Roux C."/>
            <person name="Martin F.M."/>
        </authorList>
    </citation>
    <scope>NUCLEOTIDE SEQUENCE [LARGE SCALE GENOMIC DNA]</scope>
    <source>
        <strain evidence="1 2">DAOM 227022</strain>
    </source>
</reference>
<organism evidence="1 2">
    <name type="scientific">Glomus cerebriforme</name>
    <dbReference type="NCBI Taxonomy" id="658196"/>
    <lineage>
        <taxon>Eukaryota</taxon>
        <taxon>Fungi</taxon>
        <taxon>Fungi incertae sedis</taxon>
        <taxon>Mucoromycota</taxon>
        <taxon>Glomeromycotina</taxon>
        <taxon>Glomeromycetes</taxon>
        <taxon>Glomerales</taxon>
        <taxon>Glomeraceae</taxon>
        <taxon>Glomus</taxon>
    </lineage>
</organism>
<evidence type="ECO:0000313" key="2">
    <source>
        <dbReference type="Proteomes" id="UP000265703"/>
    </source>
</evidence>
<dbReference type="EMBL" id="QKYT01000094">
    <property type="protein sequence ID" value="RIA93906.1"/>
    <property type="molecule type" value="Genomic_DNA"/>
</dbReference>
<name>A0A397TAE0_9GLOM</name>
<gene>
    <name evidence="1" type="ORF">C1645_818773</name>
</gene>
<proteinExistence type="predicted"/>
<keyword evidence="2" id="KW-1185">Reference proteome</keyword>
<dbReference type="AlphaFoldDB" id="A0A397TAE0"/>
<evidence type="ECO:0000313" key="1">
    <source>
        <dbReference type="EMBL" id="RIA93906.1"/>
    </source>
</evidence>
<dbReference type="Proteomes" id="UP000265703">
    <property type="component" value="Unassembled WGS sequence"/>
</dbReference>
<comment type="caution">
    <text evidence="1">The sequence shown here is derived from an EMBL/GenBank/DDBJ whole genome shotgun (WGS) entry which is preliminary data.</text>
</comment>
<accession>A0A397TAE0</accession>
<sequence length="218" mass="24420">MPGRPAKRLMKFAKECKDKKLRSFSSYKTKKELDEVLEKYGIISGDITHIPQFIPHKIKIMGPVIDSNKAIWCEYISTILHMAVSILGDLVITSQANIIEDTLKDDTELCKNVKRVLEIIVGLLKDRAVGSENLSATKKHHSAPVPAGPRVPIIEPIFVELFVVSEPTFFEVLPDDSYEPDFGRKIPILPDESYESDFGRKLFVGIEPTGAMPKPLTT</sequence>
<protein>
    <submittedName>
        <fullName evidence="1">Uncharacterized protein</fullName>
    </submittedName>
</protein>